<dbReference type="STRING" id="334253.SAMN04487943_103299"/>
<keyword evidence="3" id="KW-1185">Reference proteome</keyword>
<feature type="transmembrane region" description="Helical" evidence="1">
    <location>
        <begin position="104"/>
        <end position="128"/>
    </location>
</feature>
<feature type="transmembrane region" description="Helical" evidence="1">
    <location>
        <begin position="76"/>
        <end position="98"/>
    </location>
</feature>
<dbReference type="RefSeq" id="WP_091482939.1">
    <property type="nucleotide sequence ID" value="NZ_FOTR01000003.1"/>
</dbReference>
<proteinExistence type="predicted"/>
<protein>
    <recommendedName>
        <fullName evidence="4">Zinc-finger</fullName>
    </recommendedName>
</protein>
<organism evidence="2 3">
    <name type="scientific">Gracilibacillus orientalis</name>
    <dbReference type="NCBI Taxonomy" id="334253"/>
    <lineage>
        <taxon>Bacteria</taxon>
        <taxon>Bacillati</taxon>
        <taxon>Bacillota</taxon>
        <taxon>Bacilli</taxon>
        <taxon>Bacillales</taxon>
        <taxon>Bacillaceae</taxon>
        <taxon>Gracilibacillus</taxon>
    </lineage>
</organism>
<gene>
    <name evidence="2" type="ORF">SAMN04487943_103299</name>
</gene>
<dbReference type="AlphaFoldDB" id="A0A1I4K1X3"/>
<dbReference type="EMBL" id="FOTR01000003">
    <property type="protein sequence ID" value="SFL72607.1"/>
    <property type="molecule type" value="Genomic_DNA"/>
</dbReference>
<feature type="transmembrane region" description="Helical" evidence="1">
    <location>
        <begin position="135"/>
        <end position="158"/>
    </location>
</feature>
<evidence type="ECO:0008006" key="4">
    <source>
        <dbReference type="Google" id="ProtNLM"/>
    </source>
</evidence>
<keyword evidence="1" id="KW-1133">Transmembrane helix</keyword>
<dbReference type="Proteomes" id="UP000198565">
    <property type="component" value="Unassembled WGS sequence"/>
</dbReference>
<sequence>MKQEIHQLVQELIPLYDEVDKESKIIIDKHVENCAECKTSFDQFEDNFKELRGDSDTNLHMKDNIKPFKLLNRFKISIFFVLIVARLAIIGLVISTWASSHDHSFSMLVANLVFYYFPFVGIVNSVIFIFYRGKFFWTVLIWDLIVLMFLDDILKLFFN</sequence>
<accession>A0A1I4K1X3</accession>
<evidence type="ECO:0000313" key="3">
    <source>
        <dbReference type="Proteomes" id="UP000198565"/>
    </source>
</evidence>
<name>A0A1I4K1X3_9BACI</name>
<reference evidence="3" key="1">
    <citation type="submission" date="2016-10" db="EMBL/GenBank/DDBJ databases">
        <authorList>
            <person name="Varghese N."/>
            <person name="Submissions S."/>
        </authorList>
    </citation>
    <scope>NUCLEOTIDE SEQUENCE [LARGE SCALE GENOMIC DNA]</scope>
    <source>
        <strain evidence="3">CGMCC 1.4250</strain>
    </source>
</reference>
<dbReference type="OrthoDB" id="2878109at2"/>
<evidence type="ECO:0000256" key="1">
    <source>
        <dbReference type="SAM" id="Phobius"/>
    </source>
</evidence>
<evidence type="ECO:0000313" key="2">
    <source>
        <dbReference type="EMBL" id="SFL72607.1"/>
    </source>
</evidence>
<keyword evidence="1" id="KW-0472">Membrane</keyword>
<keyword evidence="1" id="KW-0812">Transmembrane</keyword>